<evidence type="ECO:0000313" key="1">
    <source>
        <dbReference type="EMBL" id="GGN83445.1"/>
    </source>
</evidence>
<accession>A0A917YBR9</accession>
<dbReference type="EMBL" id="BMMM01000016">
    <property type="protein sequence ID" value="GGN83445.1"/>
    <property type="molecule type" value="Genomic_DNA"/>
</dbReference>
<reference evidence="1 2" key="1">
    <citation type="journal article" date="2014" name="Int. J. Syst. Evol. Microbiol.">
        <title>Complete genome sequence of Corynebacterium casei LMG S-19264T (=DSM 44701T), isolated from a smear-ripened cheese.</title>
        <authorList>
            <consortium name="US DOE Joint Genome Institute (JGI-PGF)"/>
            <person name="Walter F."/>
            <person name="Albersmeier A."/>
            <person name="Kalinowski J."/>
            <person name="Ruckert C."/>
        </authorList>
    </citation>
    <scope>NUCLEOTIDE SEQUENCE [LARGE SCALE GENOMIC DNA]</scope>
    <source>
        <strain evidence="1 2">CGMCC 4.7111</strain>
    </source>
</reference>
<name>A0A917YBR9_9ACTN</name>
<keyword evidence="2" id="KW-1185">Reference proteome</keyword>
<comment type="caution">
    <text evidence="1">The sequence shown here is derived from an EMBL/GenBank/DDBJ whole genome shotgun (WGS) entry which is preliminary data.</text>
</comment>
<sequence>MDAVGLFSAEQPAAANAAVAFSYAEYHQAWGSTEQLLLNLLGIVPACTLTLPAQKWLWARQRERTAELSRF</sequence>
<proteinExistence type="predicted"/>
<organism evidence="1 2">
    <name type="scientific">Streptomyces albiflavescens</name>
    <dbReference type="NCBI Taxonomy" id="1623582"/>
    <lineage>
        <taxon>Bacteria</taxon>
        <taxon>Bacillati</taxon>
        <taxon>Actinomycetota</taxon>
        <taxon>Actinomycetes</taxon>
        <taxon>Kitasatosporales</taxon>
        <taxon>Streptomycetaceae</taxon>
        <taxon>Streptomyces</taxon>
    </lineage>
</organism>
<evidence type="ECO:0000313" key="2">
    <source>
        <dbReference type="Proteomes" id="UP000600365"/>
    </source>
</evidence>
<gene>
    <name evidence="1" type="ORF">GCM10011579_072250</name>
</gene>
<dbReference type="Proteomes" id="UP000600365">
    <property type="component" value="Unassembled WGS sequence"/>
</dbReference>
<dbReference type="AlphaFoldDB" id="A0A917YBR9"/>
<protein>
    <submittedName>
        <fullName evidence="1">Uncharacterized protein</fullName>
    </submittedName>
</protein>